<protein>
    <submittedName>
        <fullName evidence="3">YHYH protein</fullName>
    </submittedName>
</protein>
<sequence length="438" mass="48770">MIRIFLTILVSVFYLQLSAHKTGHDDPPSRQWSVLSVTGPVSADFIRYEGDRVWLADENHAVVSYPFSEFSETDQNFITSKREEILSLNSAKMPEFESTILAWRTLGQVIGALLLAFSLVQLVKRKTKIYLMHGALGLVVITIASCSTGSGTTEHAPKVPANDQELMRSVFGAFPEVRTSTDGTYLYVSSDGLPDHQMMVGITNWQQQVPIDHYYTEDNSWAIPLQPRLSASPLSTKTNLLKGAIAIAANGIPIFNPLNNRGEDANAIGELDKYGGHCGRADDYHYHLPPTHLQGSVGKGKPIAYAVDGFPVYGETEDELDEYLGKFNADSSYQYHTIAEYPYFIAGMRGEVKLDPNSRAPETQVIPQARTQELRPALRPLRGAVITGFEKTGDKSYSLVYTLDGEQHAIKYGWDEKGLYTYKFIHPNGSTETETYQR</sequence>
<dbReference type="Proteomes" id="UP000321907">
    <property type="component" value="Unassembled WGS sequence"/>
</dbReference>
<accession>A0A5C7FSH7</accession>
<organism evidence="3 4">
    <name type="scientific">Neolewinella aurantiaca</name>
    <dbReference type="NCBI Taxonomy" id="2602767"/>
    <lineage>
        <taxon>Bacteria</taxon>
        <taxon>Pseudomonadati</taxon>
        <taxon>Bacteroidota</taxon>
        <taxon>Saprospiria</taxon>
        <taxon>Saprospirales</taxon>
        <taxon>Lewinellaceae</taxon>
        <taxon>Neolewinella</taxon>
    </lineage>
</organism>
<dbReference type="PANTHER" id="PTHR30289">
    <property type="entry name" value="UNCHARACTERIZED PROTEIN YBCL-RELATED"/>
    <property type="match status" value="1"/>
</dbReference>
<evidence type="ECO:0000259" key="2">
    <source>
        <dbReference type="Pfam" id="PF14240"/>
    </source>
</evidence>
<keyword evidence="1" id="KW-1133">Transmembrane helix</keyword>
<dbReference type="Pfam" id="PF14240">
    <property type="entry name" value="YHYH"/>
    <property type="match status" value="1"/>
</dbReference>
<dbReference type="InterPro" id="IPR025924">
    <property type="entry name" value="YHYH_dom"/>
</dbReference>
<keyword evidence="1" id="KW-0812">Transmembrane</keyword>
<dbReference type="RefSeq" id="WP_147932210.1">
    <property type="nucleotide sequence ID" value="NZ_VOXD01000034.1"/>
</dbReference>
<name>A0A5C7FSH7_9BACT</name>
<evidence type="ECO:0000313" key="3">
    <source>
        <dbReference type="EMBL" id="TXF87645.1"/>
    </source>
</evidence>
<reference evidence="3 4" key="1">
    <citation type="submission" date="2019-08" db="EMBL/GenBank/DDBJ databases">
        <title>Lewinella sp. strain SSH13 Genome sequencing and assembly.</title>
        <authorList>
            <person name="Kim I."/>
        </authorList>
    </citation>
    <scope>NUCLEOTIDE SEQUENCE [LARGE SCALE GENOMIC DNA]</scope>
    <source>
        <strain evidence="3 4">SSH13</strain>
    </source>
</reference>
<evidence type="ECO:0000313" key="4">
    <source>
        <dbReference type="Proteomes" id="UP000321907"/>
    </source>
</evidence>
<gene>
    <name evidence="3" type="ORF">FUA23_18270</name>
</gene>
<keyword evidence="4" id="KW-1185">Reference proteome</keyword>
<feature type="domain" description="YHYH" evidence="2">
    <location>
        <begin position="220"/>
        <end position="342"/>
    </location>
</feature>
<evidence type="ECO:0000256" key="1">
    <source>
        <dbReference type="SAM" id="Phobius"/>
    </source>
</evidence>
<feature type="transmembrane region" description="Helical" evidence="1">
    <location>
        <begin position="130"/>
        <end position="150"/>
    </location>
</feature>
<dbReference type="Gene3D" id="2.30.30.700">
    <property type="entry name" value="SLA1 homology domain 1"/>
    <property type="match status" value="1"/>
</dbReference>
<dbReference type="PANTHER" id="PTHR30289:SF8">
    <property type="entry name" value="YHYH DOMAIN-CONTAINING PROTEIN"/>
    <property type="match status" value="1"/>
</dbReference>
<proteinExistence type="predicted"/>
<feature type="transmembrane region" description="Helical" evidence="1">
    <location>
        <begin position="101"/>
        <end position="123"/>
    </location>
</feature>
<dbReference type="AlphaFoldDB" id="A0A5C7FSH7"/>
<dbReference type="OrthoDB" id="9797506at2"/>
<comment type="caution">
    <text evidence="3">The sequence shown here is derived from an EMBL/GenBank/DDBJ whole genome shotgun (WGS) entry which is preliminary data.</text>
</comment>
<dbReference type="EMBL" id="VOXD01000034">
    <property type="protein sequence ID" value="TXF87645.1"/>
    <property type="molecule type" value="Genomic_DNA"/>
</dbReference>
<keyword evidence="1" id="KW-0472">Membrane</keyword>